<organism evidence="2 3">
    <name type="scientific">Coccidioides immitis (strain RS)</name>
    <name type="common">Valley fever fungus</name>
    <dbReference type="NCBI Taxonomy" id="246410"/>
    <lineage>
        <taxon>Eukaryota</taxon>
        <taxon>Fungi</taxon>
        <taxon>Dikarya</taxon>
        <taxon>Ascomycota</taxon>
        <taxon>Pezizomycotina</taxon>
        <taxon>Eurotiomycetes</taxon>
        <taxon>Eurotiomycetidae</taxon>
        <taxon>Onygenales</taxon>
        <taxon>Onygenaceae</taxon>
        <taxon>Coccidioides</taxon>
    </lineage>
</organism>
<dbReference type="STRING" id="246410.A0A0D8JV28"/>
<accession>A0A0D8JV28</accession>
<name>A0A0D8JV28_COCIM</name>
<keyword evidence="3" id="KW-1185">Reference proteome</keyword>
<evidence type="ECO:0000313" key="2">
    <source>
        <dbReference type="EMBL" id="KJF60118.1"/>
    </source>
</evidence>
<dbReference type="OMA" id="VHAFSQK"/>
<dbReference type="EMBL" id="GG704911">
    <property type="protein sequence ID" value="KJF60118.1"/>
    <property type="molecule type" value="Genomic_DNA"/>
</dbReference>
<dbReference type="InterPro" id="IPR002634">
    <property type="entry name" value="BolA"/>
</dbReference>
<dbReference type="FunCoup" id="A0A0D8JV28">
    <property type="interactions" value="266"/>
</dbReference>
<dbReference type="Gene3D" id="3.10.20.90">
    <property type="entry name" value="Phosphatidylinositol 3-kinase Catalytic Subunit, Chain A, domain 1"/>
    <property type="match status" value="1"/>
</dbReference>
<dbReference type="GO" id="GO:0005829">
    <property type="term" value="C:cytosol"/>
    <property type="evidence" value="ECO:0007669"/>
    <property type="project" value="TreeGrafter"/>
</dbReference>
<dbReference type="Proteomes" id="UP000001261">
    <property type="component" value="Unassembled WGS sequence"/>
</dbReference>
<dbReference type="GO" id="GO:0006879">
    <property type="term" value="P:intracellular iron ion homeostasis"/>
    <property type="evidence" value="ECO:0007669"/>
    <property type="project" value="InterPro"/>
</dbReference>
<gene>
    <name evidence="2" type="ORF">CIMG_10808</name>
</gene>
<evidence type="ECO:0000313" key="3">
    <source>
        <dbReference type="Proteomes" id="UP000001261"/>
    </source>
</evidence>
<dbReference type="PANTHER" id="PTHR12735:SF27">
    <property type="entry name" value="BOLA-LIKE PROTEIN 2"/>
    <property type="match status" value="1"/>
</dbReference>
<dbReference type="Pfam" id="PF01722">
    <property type="entry name" value="BolA"/>
    <property type="match status" value="1"/>
</dbReference>
<dbReference type="AlphaFoldDB" id="A0A0D8JV28"/>
<dbReference type="OrthoDB" id="4983at2759"/>
<dbReference type="InterPro" id="IPR045115">
    <property type="entry name" value="BOL2"/>
</dbReference>
<dbReference type="GO" id="GO:0051537">
    <property type="term" value="F:2 iron, 2 sulfur cluster binding"/>
    <property type="evidence" value="ECO:0007669"/>
    <property type="project" value="InterPro"/>
</dbReference>
<dbReference type="SUPFAM" id="SSF82657">
    <property type="entry name" value="BolA-like"/>
    <property type="match status" value="1"/>
</dbReference>
<comment type="similarity">
    <text evidence="1">Belongs to the BolA/IbaG family.</text>
</comment>
<dbReference type="InterPro" id="IPR036065">
    <property type="entry name" value="BolA-like_sf"/>
</dbReference>
<protein>
    <submittedName>
        <fullName evidence="2">BolA domain-containing protein</fullName>
    </submittedName>
</protein>
<dbReference type="GO" id="GO:0051604">
    <property type="term" value="P:protein maturation"/>
    <property type="evidence" value="ECO:0007669"/>
    <property type="project" value="InterPro"/>
</dbReference>
<proteinExistence type="inferred from homology"/>
<reference evidence="3" key="2">
    <citation type="journal article" date="2010" name="Genome Res.">
        <title>Population genomic sequencing of Coccidioides fungi reveals recent hybridization and transposon control.</title>
        <authorList>
            <person name="Neafsey D.E."/>
            <person name="Barker B.M."/>
            <person name="Sharpton T.J."/>
            <person name="Stajich J.E."/>
            <person name="Park D.J."/>
            <person name="Whiston E."/>
            <person name="Hung C.-Y."/>
            <person name="McMahan C."/>
            <person name="White J."/>
            <person name="Sykes S."/>
            <person name="Heiman D."/>
            <person name="Young S."/>
            <person name="Zeng Q."/>
            <person name="Abouelleil A."/>
            <person name="Aftuck L."/>
            <person name="Bessette D."/>
            <person name="Brown A."/>
            <person name="FitzGerald M."/>
            <person name="Lui A."/>
            <person name="Macdonald J.P."/>
            <person name="Priest M."/>
            <person name="Orbach M.J."/>
            <person name="Galgiani J.N."/>
            <person name="Kirkland T.N."/>
            <person name="Cole G.T."/>
            <person name="Birren B.W."/>
            <person name="Henn M.R."/>
            <person name="Taylor J.W."/>
            <person name="Rounsley S.D."/>
        </authorList>
    </citation>
    <scope>GENOME REANNOTATION</scope>
    <source>
        <strain evidence="3">RS</strain>
    </source>
</reference>
<dbReference type="InParanoid" id="A0A0D8JV28"/>
<evidence type="ECO:0000256" key="1">
    <source>
        <dbReference type="RuleBase" id="RU003860"/>
    </source>
</evidence>
<sequence length="126" mass="13956">MYARHLFSRGTFHLLRTQRTFYQSHSISAAMADAAQQAGNSSGVTAESIKETLIAKLGAQHVEIQDLSGGCGQAFQAVIVSPQFDKKTMLARHRLVNSALKAEIAAIHAWTPKCYTPEQWEQLKQQ</sequence>
<dbReference type="GeneID" id="24163439"/>
<dbReference type="GO" id="GO:0005634">
    <property type="term" value="C:nucleus"/>
    <property type="evidence" value="ECO:0007669"/>
    <property type="project" value="TreeGrafter"/>
</dbReference>
<dbReference type="PANTHER" id="PTHR12735">
    <property type="entry name" value="BOLA-LIKE PROTEIN-RELATED"/>
    <property type="match status" value="1"/>
</dbReference>
<dbReference type="VEuPathDB" id="FungiDB:CIMG_10808"/>
<dbReference type="RefSeq" id="XP_012214330.1">
    <property type="nucleotide sequence ID" value="XM_012358907.1"/>
</dbReference>
<reference evidence="3" key="1">
    <citation type="journal article" date="2009" name="Genome Res.">
        <title>Comparative genomic analyses of the human fungal pathogens Coccidioides and their relatives.</title>
        <authorList>
            <person name="Sharpton T.J."/>
            <person name="Stajich J.E."/>
            <person name="Rounsley S.D."/>
            <person name="Gardner M.J."/>
            <person name="Wortman J.R."/>
            <person name="Jordar V.S."/>
            <person name="Maiti R."/>
            <person name="Kodira C.D."/>
            <person name="Neafsey D.E."/>
            <person name="Zeng Q."/>
            <person name="Hung C.-Y."/>
            <person name="McMahan C."/>
            <person name="Muszewska A."/>
            <person name="Grynberg M."/>
            <person name="Mandel M.A."/>
            <person name="Kellner E.M."/>
            <person name="Barker B.M."/>
            <person name="Galgiani J.N."/>
            <person name="Orbach M.J."/>
            <person name="Kirkland T.N."/>
            <person name="Cole G.T."/>
            <person name="Henn M.R."/>
            <person name="Birren B.W."/>
            <person name="Taylor J.W."/>
        </authorList>
    </citation>
    <scope>NUCLEOTIDE SEQUENCE [LARGE SCALE GENOMIC DNA]</scope>
    <source>
        <strain evidence="3">RS</strain>
    </source>
</reference>
<dbReference type="KEGG" id="cim:CIMG_10808"/>